<evidence type="ECO:0000313" key="4">
    <source>
        <dbReference type="EMBL" id="KYN34527.1"/>
    </source>
</evidence>
<dbReference type="Gene3D" id="3.15.10.30">
    <property type="entry name" value="Haemolymph juvenile hormone binding protein"/>
    <property type="match status" value="1"/>
</dbReference>
<dbReference type="GO" id="GO:0005615">
    <property type="term" value="C:extracellular space"/>
    <property type="evidence" value="ECO:0007669"/>
    <property type="project" value="TreeGrafter"/>
</dbReference>
<name>A0A195F2X2_9HYME</name>
<proteinExistence type="inferred from homology"/>
<dbReference type="Proteomes" id="UP000078541">
    <property type="component" value="Unassembled WGS sequence"/>
</dbReference>
<keyword evidence="5" id="KW-1185">Reference proteome</keyword>
<gene>
    <name evidence="4" type="ORF">ALC56_11014</name>
</gene>
<dbReference type="InterPro" id="IPR038606">
    <property type="entry name" value="To_sf"/>
</dbReference>
<evidence type="ECO:0000313" key="5">
    <source>
        <dbReference type="Proteomes" id="UP000078541"/>
    </source>
</evidence>
<feature type="non-terminal residue" evidence="4">
    <location>
        <position position="1"/>
    </location>
</feature>
<organism evidence="4 5">
    <name type="scientific">Trachymyrmex septentrionalis</name>
    <dbReference type="NCBI Taxonomy" id="34720"/>
    <lineage>
        <taxon>Eukaryota</taxon>
        <taxon>Metazoa</taxon>
        <taxon>Ecdysozoa</taxon>
        <taxon>Arthropoda</taxon>
        <taxon>Hexapoda</taxon>
        <taxon>Insecta</taxon>
        <taxon>Pterygota</taxon>
        <taxon>Neoptera</taxon>
        <taxon>Endopterygota</taxon>
        <taxon>Hymenoptera</taxon>
        <taxon>Apocrita</taxon>
        <taxon>Aculeata</taxon>
        <taxon>Formicoidea</taxon>
        <taxon>Formicidae</taxon>
        <taxon>Myrmicinae</taxon>
        <taxon>Trachymyrmex</taxon>
    </lineage>
</organism>
<dbReference type="STRING" id="34720.A0A195F2X2"/>
<dbReference type="PANTHER" id="PTHR11008">
    <property type="entry name" value="PROTEIN TAKEOUT-LIKE PROTEIN"/>
    <property type="match status" value="1"/>
</dbReference>
<dbReference type="InterPro" id="IPR010562">
    <property type="entry name" value="Haemolymph_juvenile_hormone-bd"/>
</dbReference>
<dbReference type="EMBL" id="KQ981856">
    <property type="protein sequence ID" value="KYN34527.1"/>
    <property type="molecule type" value="Genomic_DNA"/>
</dbReference>
<dbReference type="Pfam" id="PF06585">
    <property type="entry name" value="JHBP"/>
    <property type="match status" value="1"/>
</dbReference>
<sequence length="268" mass="31360">SNFKTCKKSDPKLLECLTNAIKDAVVSMAKVNYKSMSIFTFHYERRMESKCIKIRYTLYYTLTLYFQCLSRSCLGLKSFKILPIEPLAIDSIKIGSSEGSVSLKQEYRNVKIHGLTKNMELYNYQIDWNNLIFRSESFNTQVDFIADYKLEGKILLLPIRGEGKCNISMHDLRTKHETHYEKFEKDGDIYMRATKYIVKFLPNHVTLQFGNLFNGDSILGEQMNRFLNQNSDLIFKELEAPYEETFGLVFTKITNDIFTRVPMNKIFK</sequence>
<dbReference type="GO" id="GO:0007623">
    <property type="term" value="P:circadian rhythm"/>
    <property type="evidence" value="ECO:0007669"/>
    <property type="project" value="UniProtKB-ARBA"/>
</dbReference>
<dbReference type="PANTHER" id="PTHR11008:SF32">
    <property type="entry name" value="CIRCADIAN CLOCK-CONTROLLED PROTEIN DAYWAKE-RELATED"/>
    <property type="match status" value="1"/>
</dbReference>
<keyword evidence="2" id="KW-0090">Biological rhythms</keyword>
<evidence type="ECO:0000256" key="2">
    <source>
        <dbReference type="ARBA" id="ARBA00023108"/>
    </source>
</evidence>
<accession>A0A195F2X2</accession>
<comment type="similarity">
    <text evidence="3">Belongs to the TO family.</text>
</comment>
<reference evidence="4 5" key="1">
    <citation type="submission" date="2016-03" db="EMBL/GenBank/DDBJ databases">
        <title>Trachymyrmex septentrionalis WGS genome.</title>
        <authorList>
            <person name="Nygaard S."/>
            <person name="Hu H."/>
            <person name="Boomsma J."/>
            <person name="Zhang G."/>
        </authorList>
    </citation>
    <scope>NUCLEOTIDE SEQUENCE [LARGE SCALE GENOMIC DNA]</scope>
    <source>
        <strain evidence="4">Tsep2-gDNA-1</strain>
        <tissue evidence="4">Whole body</tissue>
    </source>
</reference>
<dbReference type="SMART" id="SM00700">
    <property type="entry name" value="JHBP"/>
    <property type="match status" value="1"/>
</dbReference>
<evidence type="ECO:0000256" key="3">
    <source>
        <dbReference type="ARBA" id="ARBA00060902"/>
    </source>
</evidence>
<dbReference type="AlphaFoldDB" id="A0A195F2X2"/>
<dbReference type="FunFam" id="3.15.10.30:FF:000001">
    <property type="entry name" value="Takeout-like protein 1"/>
    <property type="match status" value="1"/>
</dbReference>
<evidence type="ECO:0000256" key="1">
    <source>
        <dbReference type="ARBA" id="ARBA00022729"/>
    </source>
</evidence>
<protein>
    <submittedName>
        <fullName evidence="4">Protein takeout</fullName>
    </submittedName>
</protein>
<keyword evidence="1" id="KW-0732">Signal</keyword>